<evidence type="ECO:0000256" key="3">
    <source>
        <dbReference type="ARBA" id="ARBA00022989"/>
    </source>
</evidence>
<comment type="similarity">
    <text evidence="6">Belongs to the NALF family.</text>
</comment>
<dbReference type="GO" id="GO:0015275">
    <property type="term" value="F:stretch-activated, monoatomic cation-selective, calcium channel activity"/>
    <property type="evidence" value="ECO:0007669"/>
    <property type="project" value="TreeGrafter"/>
</dbReference>
<accession>A0A9D3LN22</accession>
<dbReference type="PANTHER" id="PTHR15819">
    <property type="entry name" value="TRANSMEMBRANE PROTEIN FAM155"/>
    <property type="match status" value="1"/>
</dbReference>
<evidence type="ECO:0000256" key="6">
    <source>
        <dbReference type="ARBA" id="ARBA00029445"/>
    </source>
</evidence>
<evidence type="ECO:0008006" key="10">
    <source>
        <dbReference type="Google" id="ProtNLM"/>
    </source>
</evidence>
<feature type="region of interest" description="Disordered" evidence="7">
    <location>
        <begin position="167"/>
        <end position="217"/>
    </location>
</feature>
<keyword evidence="5" id="KW-0325">Glycoprotein</keyword>
<evidence type="ECO:0000256" key="4">
    <source>
        <dbReference type="ARBA" id="ARBA00023136"/>
    </source>
</evidence>
<keyword evidence="3" id="KW-1133">Transmembrane helix</keyword>
<gene>
    <name evidence="8" type="ORF">ANANG_G00274170</name>
</gene>
<name>A0A9D3LN22_ANGAN</name>
<dbReference type="InterPro" id="IPR055288">
    <property type="entry name" value="NALCN_aux_factor_1/2"/>
</dbReference>
<proteinExistence type="inferred from homology"/>
<dbReference type="GO" id="GO:0005886">
    <property type="term" value="C:plasma membrane"/>
    <property type="evidence" value="ECO:0007669"/>
    <property type="project" value="TreeGrafter"/>
</dbReference>
<protein>
    <recommendedName>
        <fullName evidence="10">Transmembrane protein FAM155A</fullName>
    </recommendedName>
</protein>
<keyword evidence="4" id="KW-0472">Membrane</keyword>
<evidence type="ECO:0000256" key="7">
    <source>
        <dbReference type="SAM" id="MobiDB-lite"/>
    </source>
</evidence>
<reference evidence="8" key="1">
    <citation type="submission" date="2021-01" db="EMBL/GenBank/DDBJ databases">
        <title>A chromosome-scale assembly of European eel, Anguilla anguilla.</title>
        <authorList>
            <person name="Henkel C."/>
            <person name="Jong-Raadsen S.A."/>
            <person name="Dufour S."/>
            <person name="Weltzien F.-A."/>
            <person name="Palstra A.P."/>
            <person name="Pelster B."/>
            <person name="Spaink H.P."/>
            <person name="Van Den Thillart G.E."/>
            <person name="Jansen H."/>
            <person name="Zahm M."/>
            <person name="Klopp C."/>
            <person name="Cedric C."/>
            <person name="Louis A."/>
            <person name="Berthelot C."/>
            <person name="Parey E."/>
            <person name="Roest Crollius H."/>
            <person name="Montfort J."/>
            <person name="Robinson-Rechavi M."/>
            <person name="Bucao C."/>
            <person name="Bouchez O."/>
            <person name="Gislard M."/>
            <person name="Lluch J."/>
            <person name="Milhes M."/>
            <person name="Lampietro C."/>
            <person name="Lopez Roques C."/>
            <person name="Donnadieu C."/>
            <person name="Braasch I."/>
            <person name="Desvignes T."/>
            <person name="Postlethwait J."/>
            <person name="Bobe J."/>
            <person name="Guiguen Y."/>
            <person name="Dirks R."/>
        </authorList>
    </citation>
    <scope>NUCLEOTIDE SEQUENCE</scope>
    <source>
        <strain evidence="8">Tag_6206</strain>
        <tissue evidence="8">Liver</tissue>
    </source>
</reference>
<dbReference type="EMBL" id="JAFIRN010000016">
    <property type="protein sequence ID" value="KAG5833272.1"/>
    <property type="molecule type" value="Genomic_DNA"/>
</dbReference>
<dbReference type="AlphaFoldDB" id="A0A9D3LN22"/>
<keyword evidence="2" id="KW-0812">Transmembrane</keyword>
<comment type="caution">
    <text evidence="8">The sequence shown here is derived from an EMBL/GenBank/DDBJ whole genome shotgun (WGS) entry which is preliminary data.</text>
</comment>
<evidence type="ECO:0000313" key="9">
    <source>
        <dbReference type="Proteomes" id="UP001044222"/>
    </source>
</evidence>
<evidence type="ECO:0000256" key="5">
    <source>
        <dbReference type="ARBA" id="ARBA00023180"/>
    </source>
</evidence>
<organism evidence="8 9">
    <name type="scientific">Anguilla anguilla</name>
    <name type="common">European freshwater eel</name>
    <name type="synonym">Muraena anguilla</name>
    <dbReference type="NCBI Taxonomy" id="7936"/>
    <lineage>
        <taxon>Eukaryota</taxon>
        <taxon>Metazoa</taxon>
        <taxon>Chordata</taxon>
        <taxon>Craniata</taxon>
        <taxon>Vertebrata</taxon>
        <taxon>Euteleostomi</taxon>
        <taxon>Actinopterygii</taxon>
        <taxon>Neopterygii</taxon>
        <taxon>Teleostei</taxon>
        <taxon>Anguilliformes</taxon>
        <taxon>Anguillidae</taxon>
        <taxon>Anguilla</taxon>
    </lineage>
</organism>
<feature type="compositionally biased region" description="Pro residues" evidence="7">
    <location>
        <begin position="188"/>
        <end position="205"/>
    </location>
</feature>
<evidence type="ECO:0000256" key="1">
    <source>
        <dbReference type="ARBA" id="ARBA00004141"/>
    </source>
</evidence>
<dbReference type="PANTHER" id="PTHR15819:SF9">
    <property type="entry name" value="NALCN CHANNEL AUXILIARY FACTOR 1"/>
    <property type="match status" value="1"/>
</dbReference>
<sequence length="217" mass="23547">MFEYLSVRLAPHTGLKHAHQPLLASAEAVYKPWVCAQHFRTTQMHCSNKIPCKQYCLEVQQRCPFILPDNDDLIQGGSPSFICTGLSEIHAAEVETECCDVRWSLKPDSRSPGAGALKRTHPSCLHRTSVSTSGACRLCSSRLKLCVLVLVLLHTVVILSAAHNSTGLDLGPLSPMEEASPVRSEGDPLPPPPTPSPQPPPPPQEPFKARRPAANPA</sequence>
<evidence type="ECO:0000313" key="8">
    <source>
        <dbReference type="EMBL" id="KAG5833272.1"/>
    </source>
</evidence>
<dbReference type="Proteomes" id="UP001044222">
    <property type="component" value="Chromosome 16"/>
</dbReference>
<evidence type="ECO:0000256" key="2">
    <source>
        <dbReference type="ARBA" id="ARBA00022692"/>
    </source>
</evidence>
<comment type="subcellular location">
    <subcellularLocation>
        <location evidence="1">Membrane</location>
        <topology evidence="1">Multi-pass membrane protein</topology>
    </subcellularLocation>
</comment>
<keyword evidence="9" id="KW-1185">Reference proteome</keyword>
<dbReference type="GO" id="GO:0098703">
    <property type="term" value="P:calcium ion import across plasma membrane"/>
    <property type="evidence" value="ECO:0007669"/>
    <property type="project" value="TreeGrafter"/>
</dbReference>